<proteinExistence type="predicted"/>
<dbReference type="RefSeq" id="WP_139832283.1">
    <property type="nucleotide sequence ID" value="NZ_FXBL01000004.1"/>
</dbReference>
<protein>
    <submittedName>
        <fullName evidence="1">Uncharacterized protein</fullName>
    </submittedName>
</protein>
<accession>A0A1X7P396</accession>
<reference evidence="2" key="1">
    <citation type="submission" date="2017-04" db="EMBL/GenBank/DDBJ databases">
        <authorList>
            <person name="Varghese N."/>
            <person name="Submissions S."/>
        </authorList>
    </citation>
    <scope>NUCLEOTIDE SEQUENCE [LARGE SCALE GENOMIC DNA]</scope>
    <source>
        <strain evidence="2">B5P</strain>
    </source>
</reference>
<evidence type="ECO:0000313" key="1">
    <source>
        <dbReference type="EMBL" id="SMH44674.1"/>
    </source>
</evidence>
<gene>
    <name evidence="1" type="ORF">SAMN02982922_3086</name>
</gene>
<name>A0A1X7P396_9HYPH</name>
<organism evidence="1 2">
    <name type="scientific">Mesorhizobium australicum</name>
    <dbReference type="NCBI Taxonomy" id="536018"/>
    <lineage>
        <taxon>Bacteria</taxon>
        <taxon>Pseudomonadati</taxon>
        <taxon>Pseudomonadota</taxon>
        <taxon>Alphaproteobacteria</taxon>
        <taxon>Hyphomicrobiales</taxon>
        <taxon>Phyllobacteriaceae</taxon>
        <taxon>Mesorhizobium</taxon>
    </lineage>
</organism>
<dbReference type="AlphaFoldDB" id="A0A1X7P396"/>
<dbReference type="OrthoDB" id="8075397at2"/>
<keyword evidence="2" id="KW-1185">Reference proteome</keyword>
<sequence length="140" mass="15500">MDSGKPGNPGPRSLALRADALGITAYMTRPAIEELIRQLRIICDTDPGELRDVHVAMHFSGWDEEGNYVPPSFGHHDGLGPILRNVRNRTFADEVTDRERAQGVTPDMMYRAFDITIMHVSADIVEKVVTENDKIAGDLG</sequence>
<dbReference type="Proteomes" id="UP000193083">
    <property type="component" value="Unassembled WGS sequence"/>
</dbReference>
<evidence type="ECO:0000313" key="2">
    <source>
        <dbReference type="Proteomes" id="UP000193083"/>
    </source>
</evidence>
<dbReference type="EMBL" id="FXBL01000004">
    <property type="protein sequence ID" value="SMH44674.1"/>
    <property type="molecule type" value="Genomic_DNA"/>
</dbReference>